<accession>A0A382BQE8</accession>
<organism evidence="1">
    <name type="scientific">marine metagenome</name>
    <dbReference type="NCBI Taxonomy" id="408172"/>
    <lineage>
        <taxon>unclassified sequences</taxon>
        <taxon>metagenomes</taxon>
        <taxon>ecological metagenomes</taxon>
    </lineage>
</organism>
<sequence>MRKVTEQIKQAFEQGESLKVGNTRTDGTSVFLHGNEIIRRDISGIVFATLAGCNTPTTRERVNGITGMGFHQVGFVACLDGEPVCEDDWFVKTQNGTATALPPPPKSLTVS</sequence>
<name>A0A382BQE8_9ZZZZ</name>
<evidence type="ECO:0000313" key="1">
    <source>
        <dbReference type="EMBL" id="SVB16060.1"/>
    </source>
</evidence>
<proteinExistence type="predicted"/>
<dbReference type="AlphaFoldDB" id="A0A382BQE8"/>
<protein>
    <submittedName>
        <fullName evidence="1">Uncharacterized protein</fullName>
    </submittedName>
</protein>
<dbReference type="EMBL" id="UINC01030907">
    <property type="protein sequence ID" value="SVB16060.1"/>
    <property type="molecule type" value="Genomic_DNA"/>
</dbReference>
<reference evidence="1" key="1">
    <citation type="submission" date="2018-05" db="EMBL/GenBank/DDBJ databases">
        <authorList>
            <person name="Lanie J.A."/>
            <person name="Ng W.-L."/>
            <person name="Kazmierczak K.M."/>
            <person name="Andrzejewski T.M."/>
            <person name="Davidsen T.M."/>
            <person name="Wayne K.J."/>
            <person name="Tettelin H."/>
            <person name="Glass J.I."/>
            <person name="Rusch D."/>
            <person name="Podicherti R."/>
            <person name="Tsui H.-C.T."/>
            <person name="Winkler M.E."/>
        </authorList>
    </citation>
    <scope>NUCLEOTIDE SEQUENCE</scope>
</reference>
<gene>
    <name evidence="1" type="ORF">METZ01_LOCUS168914</name>
</gene>